<reference evidence="2" key="1">
    <citation type="journal article" date="2019" name="Int. J. Syst. Evol. Microbiol.">
        <title>The Global Catalogue of Microorganisms (GCM) 10K type strain sequencing project: providing services to taxonomists for standard genome sequencing and annotation.</title>
        <authorList>
            <consortium name="The Broad Institute Genomics Platform"/>
            <consortium name="The Broad Institute Genome Sequencing Center for Infectious Disease"/>
            <person name="Wu L."/>
            <person name="Ma J."/>
        </authorList>
    </citation>
    <scope>NUCLEOTIDE SEQUENCE [LARGE SCALE GENOMIC DNA]</scope>
    <source>
        <strain evidence="2">JCM 16545</strain>
    </source>
</reference>
<dbReference type="InterPro" id="IPR007460">
    <property type="entry name" value="BrnT_toxin"/>
</dbReference>
<evidence type="ECO:0000313" key="1">
    <source>
        <dbReference type="EMBL" id="MFD2275934.1"/>
    </source>
</evidence>
<gene>
    <name evidence="1" type="ORF">ACFSQZ_05595</name>
</gene>
<sequence length="92" mass="10853">MELDLINTKINLKEFPPQEIEEVLEDPFSIRLLPDNDRSDGESRYYMLGRTVADRHLFLSFSTDGKKARIFAAREMSEGEVRFYARKFAEYK</sequence>
<protein>
    <submittedName>
        <fullName evidence="1">BrnT family toxin</fullName>
    </submittedName>
</protein>
<dbReference type="Pfam" id="PF04365">
    <property type="entry name" value="BrnT_toxin"/>
    <property type="match status" value="1"/>
</dbReference>
<dbReference type="RefSeq" id="WP_377095439.1">
    <property type="nucleotide sequence ID" value="NZ_JBHSJM010000001.1"/>
</dbReference>
<comment type="caution">
    <text evidence="1">The sequence shown here is derived from an EMBL/GenBank/DDBJ whole genome shotgun (WGS) entry which is preliminary data.</text>
</comment>
<dbReference type="EMBL" id="JBHUJC010000018">
    <property type="protein sequence ID" value="MFD2275934.1"/>
    <property type="molecule type" value="Genomic_DNA"/>
</dbReference>
<keyword evidence="2" id="KW-1185">Reference proteome</keyword>
<dbReference type="Proteomes" id="UP001597297">
    <property type="component" value="Unassembled WGS sequence"/>
</dbReference>
<accession>A0ABW5E0P8</accession>
<organism evidence="1 2">
    <name type="scientific">Rubritalea spongiae</name>
    <dbReference type="NCBI Taxonomy" id="430797"/>
    <lineage>
        <taxon>Bacteria</taxon>
        <taxon>Pseudomonadati</taxon>
        <taxon>Verrucomicrobiota</taxon>
        <taxon>Verrucomicrobiia</taxon>
        <taxon>Verrucomicrobiales</taxon>
        <taxon>Rubritaleaceae</taxon>
        <taxon>Rubritalea</taxon>
    </lineage>
</organism>
<proteinExistence type="predicted"/>
<name>A0ABW5E0P8_9BACT</name>
<evidence type="ECO:0000313" key="2">
    <source>
        <dbReference type="Proteomes" id="UP001597297"/>
    </source>
</evidence>